<organism evidence="3">
    <name type="scientific">metagenome</name>
    <dbReference type="NCBI Taxonomy" id="256318"/>
    <lineage>
        <taxon>unclassified sequences</taxon>
        <taxon>metagenomes</taxon>
    </lineage>
</organism>
<dbReference type="EMBL" id="CZKB01000001">
    <property type="protein sequence ID" value="CUR55893.1"/>
    <property type="molecule type" value="Genomic_DNA"/>
</dbReference>
<proteinExistence type="predicted"/>
<gene>
    <name evidence="3" type="ORF">NOCA110017</name>
</gene>
<feature type="transmembrane region" description="Helical" evidence="2">
    <location>
        <begin position="60"/>
        <end position="82"/>
    </location>
</feature>
<name>A0A2P2C1J6_9ZZZZ</name>
<keyword evidence="2" id="KW-1133">Transmembrane helix</keyword>
<dbReference type="Pfam" id="PF10066">
    <property type="entry name" value="DUF2304"/>
    <property type="match status" value="1"/>
</dbReference>
<evidence type="ECO:0000256" key="1">
    <source>
        <dbReference type="SAM" id="MobiDB-lite"/>
    </source>
</evidence>
<keyword evidence="2" id="KW-0472">Membrane</keyword>
<reference evidence="3" key="1">
    <citation type="submission" date="2015-08" db="EMBL/GenBank/DDBJ databases">
        <authorList>
            <person name="Babu N.S."/>
            <person name="Beckwith C.J."/>
            <person name="Beseler K.G."/>
            <person name="Brison A."/>
            <person name="Carone J.V."/>
            <person name="Caskin T.P."/>
            <person name="Diamond M."/>
            <person name="Durham M.E."/>
            <person name="Foxe J.M."/>
            <person name="Go M."/>
            <person name="Henderson B.A."/>
            <person name="Jones I.B."/>
            <person name="McGettigan J.A."/>
            <person name="Micheletti S.J."/>
            <person name="Nasrallah M.E."/>
            <person name="Ortiz D."/>
            <person name="Piller C.R."/>
            <person name="Privatt S.R."/>
            <person name="Schneider S.L."/>
            <person name="Sharp S."/>
            <person name="Smith T.C."/>
            <person name="Stanton J.D."/>
            <person name="Ullery H.E."/>
            <person name="Wilson R.J."/>
            <person name="Serrano M.G."/>
            <person name="Buck G."/>
            <person name="Lee V."/>
            <person name="Wang Y."/>
            <person name="Carvalho R."/>
            <person name="Voegtly L."/>
            <person name="Shi R."/>
            <person name="Duckworth R."/>
            <person name="Johnson A."/>
            <person name="Loviza R."/>
            <person name="Walstead R."/>
            <person name="Shah Z."/>
            <person name="Kiflezghi M."/>
            <person name="Wade K."/>
            <person name="Ball S.L."/>
            <person name="Bradley K.W."/>
            <person name="Asai D.J."/>
            <person name="Bowman C.A."/>
            <person name="Russell D.A."/>
            <person name="Pope W.H."/>
            <person name="Jacobs-Sera D."/>
            <person name="Hendrix R.W."/>
            <person name="Hatfull G.F."/>
        </authorList>
    </citation>
    <scope>NUCLEOTIDE SEQUENCE</scope>
</reference>
<evidence type="ECO:0000313" key="3">
    <source>
        <dbReference type="EMBL" id="CUR55893.1"/>
    </source>
</evidence>
<keyword evidence="2" id="KW-0812">Transmembrane</keyword>
<feature type="transmembrane region" description="Helical" evidence="2">
    <location>
        <begin position="6"/>
        <end position="22"/>
    </location>
</feature>
<sequence>MSGVTILGLVGSIIILAALFEMMRRHRLREKYALIWALVALAIVTVAAFPALLINLSEAIGLEVPANLLFFGASMVIMVLTLQHSSELGRLEERTRTLAEEIALLRLEIGQHRDAAGREHSDLHADLRAPQPRDETTR</sequence>
<feature type="region of interest" description="Disordered" evidence="1">
    <location>
        <begin position="117"/>
        <end position="138"/>
    </location>
</feature>
<accession>A0A2P2C1J6</accession>
<dbReference type="InterPro" id="IPR019277">
    <property type="entry name" value="DUF2304"/>
</dbReference>
<feature type="transmembrane region" description="Helical" evidence="2">
    <location>
        <begin position="34"/>
        <end position="54"/>
    </location>
</feature>
<evidence type="ECO:0000256" key="2">
    <source>
        <dbReference type="SAM" id="Phobius"/>
    </source>
</evidence>
<evidence type="ECO:0008006" key="4">
    <source>
        <dbReference type="Google" id="ProtNLM"/>
    </source>
</evidence>
<dbReference type="AlphaFoldDB" id="A0A2P2C1J6"/>
<protein>
    <recommendedName>
        <fullName evidence="4">DUF2304 domain-containing protein</fullName>
    </recommendedName>
</protein>